<dbReference type="eggNOG" id="ENOG5030QN1">
    <property type="taxonomic scope" value="Bacteria"/>
</dbReference>
<dbReference type="EMBL" id="CP000807">
    <property type="protein sequence ID" value="ACB54299.1"/>
    <property type="molecule type" value="Genomic_DNA"/>
</dbReference>
<sequence length="266" mass="29716">MPFFLMENECVLWCMRGAKSADYASAFMASDNHLSKINMAFQNLESVLDTLKTQGASTIEITYFGEGDDGAIEPPSLKTCTAGYDSEAIEAALDSGPGDTLIAFVEHILGPGWENGTGLSGTVIFDLTTDTITHSQEEEVIQCNYNEDTYTLNGDLLRSKTDNWEDRILASSSENESMSQHQKEYISQIESKLRETITERFLLDFWVQYPEVDNITLEKTWGKTPEGGWTTFIELKDIEFVSIQAMEELKKKLDGTSQYEADSVSG</sequence>
<dbReference type="STRING" id="43989.cce_4953"/>
<organism evidence="1 2">
    <name type="scientific">Crocosphaera subtropica (strain ATCC 51142 / BH68)</name>
    <name type="common">Cyanothece sp. (strain ATCC 51142)</name>
    <dbReference type="NCBI Taxonomy" id="43989"/>
    <lineage>
        <taxon>Bacteria</taxon>
        <taxon>Bacillati</taxon>
        <taxon>Cyanobacteriota</taxon>
        <taxon>Cyanophyceae</taxon>
        <taxon>Oscillatoriophycideae</taxon>
        <taxon>Chroococcales</taxon>
        <taxon>Aphanothecaceae</taxon>
        <taxon>Crocosphaera</taxon>
        <taxon>Crocosphaera subtropica</taxon>
    </lineage>
</organism>
<accession>B1X2D8</accession>
<dbReference type="RefSeq" id="WP_009546288.1">
    <property type="nucleotide sequence ID" value="NC_010547.1"/>
</dbReference>
<dbReference type="KEGG" id="cyt:cce_4953"/>
<dbReference type="OrthoDB" id="7259981at2"/>
<proteinExistence type="predicted"/>
<protein>
    <submittedName>
        <fullName evidence="1">Uncharacterized protein</fullName>
    </submittedName>
</protein>
<gene>
    <name evidence="1" type="ordered locus">cce_4953</name>
</gene>
<keyword evidence="2" id="KW-1185">Reference proteome</keyword>
<reference evidence="1 2" key="1">
    <citation type="journal article" date="2008" name="Proc. Natl. Acad. Sci. U.S.A.">
        <title>The genome of Cyanothece 51142, a unicellular diazotrophic cyanobacterium important in the marine nitrogen cycle.</title>
        <authorList>
            <person name="Welsh E.A."/>
            <person name="Liberton M."/>
            <person name="Stoeckel J."/>
            <person name="Loh T."/>
            <person name="Elvitigala T."/>
            <person name="Wang C."/>
            <person name="Wollam A."/>
            <person name="Fulton R.S."/>
            <person name="Clifton S.W."/>
            <person name="Jacobs J.M."/>
            <person name="Aurora R."/>
            <person name="Ghosh B.K."/>
            <person name="Sherman L.A."/>
            <person name="Smith R.D."/>
            <person name="Wilson R.K."/>
            <person name="Pakrasi H.B."/>
        </authorList>
    </citation>
    <scope>NUCLEOTIDE SEQUENCE [LARGE SCALE GENOMIC DNA]</scope>
    <source>
        <strain evidence="2">ATCC 51142 / BH68</strain>
    </source>
</reference>
<name>B1X2D8_CROS5</name>
<dbReference type="Proteomes" id="UP000001203">
    <property type="component" value="Chromosome linear"/>
</dbReference>
<evidence type="ECO:0000313" key="2">
    <source>
        <dbReference type="Proteomes" id="UP000001203"/>
    </source>
</evidence>
<dbReference type="HOGENOM" id="CLU_1044764_0_0_3"/>
<evidence type="ECO:0000313" key="1">
    <source>
        <dbReference type="EMBL" id="ACB54299.1"/>
    </source>
</evidence>
<dbReference type="AlphaFoldDB" id="B1X2D8"/>